<protein>
    <recommendedName>
        <fullName evidence="5">Core-binding (CB) domain-containing protein</fullName>
    </recommendedName>
</protein>
<dbReference type="Gene3D" id="1.10.150.130">
    <property type="match status" value="1"/>
</dbReference>
<feature type="domain" description="Core-binding (CB)" evidence="5">
    <location>
        <begin position="152"/>
        <end position="263"/>
    </location>
</feature>
<dbReference type="InterPro" id="IPR010998">
    <property type="entry name" value="Integrase_recombinase_N"/>
</dbReference>
<evidence type="ECO:0000256" key="2">
    <source>
        <dbReference type="ARBA" id="ARBA00023125"/>
    </source>
</evidence>
<evidence type="ECO:0000256" key="4">
    <source>
        <dbReference type="PROSITE-ProRule" id="PRU01248"/>
    </source>
</evidence>
<dbReference type="PANTHER" id="PTHR30349">
    <property type="entry name" value="PHAGE INTEGRASE-RELATED"/>
    <property type="match status" value="1"/>
</dbReference>
<reference evidence="6 7" key="1">
    <citation type="submission" date="2023-03" db="EMBL/GenBank/DDBJ databases">
        <title>Altererythrobacter sp. CAU 1644 isolated from sand.</title>
        <authorList>
            <person name="Kim W."/>
        </authorList>
    </citation>
    <scope>NUCLEOTIDE SEQUENCE [LARGE SCALE GENOMIC DNA]</scope>
    <source>
        <strain evidence="6 7">CAU 1644</strain>
    </source>
</reference>
<evidence type="ECO:0000256" key="3">
    <source>
        <dbReference type="ARBA" id="ARBA00023172"/>
    </source>
</evidence>
<evidence type="ECO:0000313" key="6">
    <source>
        <dbReference type="EMBL" id="WFL76582.1"/>
    </source>
</evidence>
<accession>A0ABY8FP71</accession>
<keyword evidence="1" id="KW-0229">DNA integration</keyword>
<sequence>MAALKARHNKFEAKVRIPQTLRANYGDRQYLYRTLKASNRRAARLEASEWENGLKLDWAAEQGHNCDALEGLRAERRAYEHIRRKAVEGVFAVHSGDENPTLAGIDHELEKMAEQIGPRELTQLEAARVAALQDASRQLQGQEVPRREELEPTFAELAADYMAWWSRQRGLKPANTGNQKRATFWLFASFFGERPLREVRKADAAKFMDTLRSLDPSWARSAEVKRLNWQELMRKFGDHESGLATSSLNRHAAALASLWQWAEEREHCSGRNPFKGFRQRLRQGKNLHGYEAWEDHELNKLFAKPPKRADVRELILIGMFSGMRINEIASLSGDQLQEREGVRFIQVRDAKTPAGNREVPLHSRLGWLWDRAREVGEGPVFPGFNGEGPGHKPGADAGKEFSNFKARHGFNSRTKAFHSFRKNVTRIMERARVHENEWAQVLGHEKGFTYGRYNADGITLEQKANIIELIAYPGVELPARGN</sequence>
<evidence type="ECO:0000256" key="1">
    <source>
        <dbReference type="ARBA" id="ARBA00022908"/>
    </source>
</evidence>
<dbReference type="SUPFAM" id="SSF56349">
    <property type="entry name" value="DNA breaking-rejoining enzymes"/>
    <property type="match status" value="1"/>
</dbReference>
<dbReference type="InterPro" id="IPR011010">
    <property type="entry name" value="DNA_brk_join_enz"/>
</dbReference>
<name>A0ABY8FP71_9SPHN</name>
<dbReference type="Gene3D" id="1.10.443.10">
    <property type="entry name" value="Intergrase catalytic core"/>
    <property type="match status" value="1"/>
</dbReference>
<dbReference type="EMBL" id="CP121106">
    <property type="protein sequence ID" value="WFL76582.1"/>
    <property type="molecule type" value="Genomic_DNA"/>
</dbReference>
<keyword evidence="3" id="KW-0233">DNA recombination</keyword>
<keyword evidence="7" id="KW-1185">Reference proteome</keyword>
<evidence type="ECO:0000313" key="7">
    <source>
        <dbReference type="Proteomes" id="UP001215827"/>
    </source>
</evidence>
<dbReference type="PANTHER" id="PTHR30349:SF64">
    <property type="entry name" value="PROPHAGE INTEGRASE INTD-RELATED"/>
    <property type="match status" value="1"/>
</dbReference>
<dbReference type="InterPro" id="IPR044068">
    <property type="entry name" value="CB"/>
</dbReference>
<dbReference type="InterPro" id="IPR050090">
    <property type="entry name" value="Tyrosine_recombinase_XerCD"/>
</dbReference>
<dbReference type="InterPro" id="IPR013762">
    <property type="entry name" value="Integrase-like_cat_sf"/>
</dbReference>
<gene>
    <name evidence="6" type="ORF">P7228_11310</name>
</gene>
<dbReference type="Proteomes" id="UP001215827">
    <property type="component" value="Chromosome"/>
</dbReference>
<dbReference type="RefSeq" id="WP_278015347.1">
    <property type="nucleotide sequence ID" value="NZ_CP121106.1"/>
</dbReference>
<proteinExistence type="predicted"/>
<keyword evidence="2 4" id="KW-0238">DNA-binding</keyword>
<dbReference type="PROSITE" id="PS51900">
    <property type="entry name" value="CB"/>
    <property type="match status" value="1"/>
</dbReference>
<organism evidence="6 7">
    <name type="scientific">Altererythrobacter arenosus</name>
    <dbReference type="NCBI Taxonomy" id="3032592"/>
    <lineage>
        <taxon>Bacteria</taxon>
        <taxon>Pseudomonadati</taxon>
        <taxon>Pseudomonadota</taxon>
        <taxon>Alphaproteobacteria</taxon>
        <taxon>Sphingomonadales</taxon>
        <taxon>Erythrobacteraceae</taxon>
        <taxon>Altererythrobacter</taxon>
    </lineage>
</organism>
<evidence type="ECO:0000259" key="5">
    <source>
        <dbReference type="PROSITE" id="PS51900"/>
    </source>
</evidence>